<evidence type="ECO:0000313" key="2">
    <source>
        <dbReference type="EMBL" id="PLN81672.1"/>
    </source>
</evidence>
<dbReference type="EMBL" id="KZ559534">
    <property type="protein sequence ID" value="PLN81672.1"/>
    <property type="molecule type" value="Genomic_DNA"/>
</dbReference>
<feature type="transmembrane region" description="Helical" evidence="1">
    <location>
        <begin position="112"/>
        <end position="136"/>
    </location>
</feature>
<dbReference type="Proteomes" id="UP000235023">
    <property type="component" value="Unassembled WGS sequence"/>
</dbReference>
<keyword evidence="1" id="KW-0472">Membrane</keyword>
<organism evidence="2 3">
    <name type="scientific">Aspergillus taichungensis</name>
    <dbReference type="NCBI Taxonomy" id="482145"/>
    <lineage>
        <taxon>Eukaryota</taxon>
        <taxon>Fungi</taxon>
        <taxon>Dikarya</taxon>
        <taxon>Ascomycota</taxon>
        <taxon>Pezizomycotina</taxon>
        <taxon>Eurotiomycetes</taxon>
        <taxon>Eurotiomycetidae</taxon>
        <taxon>Eurotiales</taxon>
        <taxon>Aspergillaceae</taxon>
        <taxon>Aspergillus</taxon>
        <taxon>Aspergillus subgen. Circumdati</taxon>
    </lineage>
</organism>
<feature type="transmembrane region" description="Helical" evidence="1">
    <location>
        <begin position="76"/>
        <end position="100"/>
    </location>
</feature>
<evidence type="ECO:0000256" key="1">
    <source>
        <dbReference type="SAM" id="Phobius"/>
    </source>
</evidence>
<evidence type="ECO:0000313" key="3">
    <source>
        <dbReference type="Proteomes" id="UP000235023"/>
    </source>
</evidence>
<accession>A0A2J5HW88</accession>
<reference evidence="3" key="1">
    <citation type="submission" date="2017-12" db="EMBL/GenBank/DDBJ databases">
        <authorList>
            <consortium name="DOE Joint Genome Institute"/>
            <person name="Mondo S.J."/>
            <person name="Kjaerbolling I."/>
            <person name="Vesth T.C."/>
            <person name="Frisvad J.C."/>
            <person name="Nybo J.L."/>
            <person name="Theobald S."/>
            <person name="Kuo A."/>
            <person name="Bowyer P."/>
            <person name="Matsuda Y."/>
            <person name="Lyhne E.K."/>
            <person name="Kogle M.E."/>
            <person name="Clum A."/>
            <person name="Lipzen A."/>
            <person name="Salamov A."/>
            <person name="Ngan C.Y."/>
            <person name="Daum C."/>
            <person name="Chiniquy J."/>
            <person name="Barry K."/>
            <person name="LaButti K."/>
            <person name="Haridas S."/>
            <person name="Simmons B.A."/>
            <person name="Magnuson J.K."/>
            <person name="Mortensen U.H."/>
            <person name="Larsen T.O."/>
            <person name="Grigoriev I.V."/>
            <person name="Baker S.E."/>
            <person name="Andersen M.R."/>
            <person name="Nordberg H.P."/>
            <person name="Cantor M.N."/>
            <person name="Hua S.X."/>
        </authorList>
    </citation>
    <scope>NUCLEOTIDE SEQUENCE [LARGE SCALE GENOMIC DNA]</scope>
    <source>
        <strain evidence="3">IBT 19404</strain>
    </source>
</reference>
<dbReference type="AlphaFoldDB" id="A0A2J5HW88"/>
<keyword evidence="1" id="KW-1133">Transmembrane helix</keyword>
<protein>
    <submittedName>
        <fullName evidence="2">Uncharacterized protein</fullName>
    </submittedName>
</protein>
<keyword evidence="1" id="KW-0812">Transmembrane</keyword>
<keyword evidence="3" id="KW-1185">Reference proteome</keyword>
<name>A0A2J5HW88_9EURO</name>
<proteinExistence type="predicted"/>
<sequence length="137" mass="14836">MDRKFCPTVYLKGPVAGKRKSHRFQPDGAGVPEDSGVILSFSSLSAPASFPHLSSLSSPSSSSLSPLSDWSSHLQFFFPSSLLLISSYPFPFFLISILISLSKSLSSHGFDLVPASAVPVWLTTITITIIIIMIFML</sequence>
<gene>
    <name evidence="2" type="ORF">BDW42DRAFT_90954</name>
</gene>